<dbReference type="PANTHER" id="PTHR37422">
    <property type="entry name" value="TEICHURONIC ACID BIOSYNTHESIS PROTEIN TUAE"/>
    <property type="match status" value="1"/>
</dbReference>
<proteinExistence type="predicted"/>
<dbReference type="EMBL" id="LLKB01000006">
    <property type="protein sequence ID" value="KQC84392.1"/>
    <property type="molecule type" value="Genomic_DNA"/>
</dbReference>
<keyword evidence="1" id="KW-0812">Transmembrane</keyword>
<feature type="transmembrane region" description="Helical" evidence="1">
    <location>
        <begin position="160"/>
        <end position="177"/>
    </location>
</feature>
<feature type="transmembrane region" description="Helical" evidence="1">
    <location>
        <begin position="219"/>
        <end position="238"/>
    </location>
</feature>
<feature type="transmembrane region" description="Helical" evidence="1">
    <location>
        <begin position="92"/>
        <end position="111"/>
    </location>
</feature>
<feature type="transmembrane region" description="Helical" evidence="1">
    <location>
        <begin position="131"/>
        <end position="148"/>
    </location>
</feature>
<dbReference type="InterPro" id="IPR051533">
    <property type="entry name" value="WaaL-like"/>
</dbReference>
<dbReference type="PANTHER" id="PTHR37422:SF13">
    <property type="entry name" value="LIPOPOLYSACCHARIDE BIOSYNTHESIS PROTEIN PA4999-RELATED"/>
    <property type="match status" value="1"/>
</dbReference>
<keyword evidence="3" id="KW-1185">Reference proteome</keyword>
<comment type="caution">
    <text evidence="2">The sequence shown here is derived from an EMBL/GenBank/DDBJ whole genome shotgun (WGS) entry which is preliminary data.</text>
</comment>
<feature type="transmembrane region" description="Helical" evidence="1">
    <location>
        <begin position="245"/>
        <end position="261"/>
    </location>
</feature>
<dbReference type="GO" id="GO:0016020">
    <property type="term" value="C:membrane"/>
    <property type="evidence" value="ECO:0007669"/>
    <property type="project" value="UniProtKB-SubCell"/>
</dbReference>
<evidence type="ECO:0008006" key="4">
    <source>
        <dbReference type="Google" id="ProtNLM"/>
    </source>
</evidence>
<evidence type="ECO:0000256" key="1">
    <source>
        <dbReference type="SAM" id="Phobius"/>
    </source>
</evidence>
<feature type="transmembrane region" description="Helical" evidence="1">
    <location>
        <begin position="60"/>
        <end position="85"/>
    </location>
</feature>
<keyword evidence="1" id="KW-0472">Membrane</keyword>
<dbReference type="AlphaFoldDB" id="A0AAW3JN38"/>
<feature type="transmembrane region" description="Helical" evidence="1">
    <location>
        <begin position="517"/>
        <end position="538"/>
    </location>
</feature>
<gene>
    <name evidence="2" type="ORF">APZ18_13910</name>
</gene>
<reference evidence="2 3" key="1">
    <citation type="submission" date="2015-10" db="EMBL/GenBank/DDBJ databases">
        <title>Butyribacter intestini gen. nov., sp. nov., a butyric acid-producing bacterium of the family Lachnospiraceae isolated from the human faeces.</title>
        <authorList>
            <person name="Zou Y."/>
            <person name="Xue W."/>
            <person name="Luo G."/>
            <person name="Lv M."/>
        </authorList>
    </citation>
    <scope>NUCLEOTIDE SEQUENCE [LARGE SCALE GENOMIC DNA]</scope>
    <source>
        <strain evidence="2 3">TF01-11</strain>
    </source>
</reference>
<feature type="transmembrane region" description="Helical" evidence="1">
    <location>
        <begin position="578"/>
        <end position="596"/>
    </location>
</feature>
<dbReference type="Proteomes" id="UP000050833">
    <property type="component" value="Unassembled WGS sequence"/>
</dbReference>
<evidence type="ECO:0000313" key="3">
    <source>
        <dbReference type="Proteomes" id="UP000050833"/>
    </source>
</evidence>
<dbReference type="RefSeq" id="WP_055946043.1">
    <property type="nucleotide sequence ID" value="NZ_JAQDCV010000003.1"/>
</dbReference>
<feature type="transmembrane region" description="Helical" evidence="1">
    <location>
        <begin position="267"/>
        <end position="285"/>
    </location>
</feature>
<protein>
    <recommendedName>
        <fullName evidence="4">O-Antigen ligase</fullName>
    </recommendedName>
</protein>
<accession>A0AAW3JN38</accession>
<sequence>MASQNAKKKGTAAEPKYPLGLLLPIIAVLSVIPLITYMYSYETKLGKFEWYTSQTSAVDFFLHTKLIWFLVACACMIFCLVYMIFADEQKAAWCKILIPLAIYCGISFISALASSNRDFCFSGIYEQFEPVWALMGYCLTAYYCFFIMRTEAAVKRIMPWFVAGITVMVLLGLSQALKHDFFRTSLGQKLMTPSTYKGGPLKFNFEEGRTYLSLYNPNYVGFYVCLIVPILVGLIFALKKVWAKIGCTVLIVSLMLILFASQSRAGILAVIFSLIVMLLCMRKVFIKNIKIVIAAIAVFIVAFIGINVANQGILLDRMKSMFSTEAEYHPLSEITTNDDNVSIVYNNETLIIKCTQDANGTDQFSLTDKSGKEVAFALNEDSSSYVINDERFPFSFSSIRSDSFNGYQITIDDKTWYFTNMMKENDSTFYTYGPGGAIMKLTKQTKSLSFLENHFHFANMRGYIWARTLPLLKKYFLLGSGPDTFIIAFPNNDLVGLYNSGHINEIITKPHCTLMQIGVQTGVISLIAWLVFFIWYLVSSLKLYWKHDFSGYLPKIGVSIFVGVIGYLIISLTNDSCIAVAPVFYAVTGMGLGINYKLKKDQKETGTAQIKEVAK</sequence>
<organism evidence="2 3">
    <name type="scientific">Butyribacter intestini</name>
    <dbReference type="NCBI Taxonomy" id="1703332"/>
    <lineage>
        <taxon>Bacteria</taxon>
        <taxon>Bacillati</taxon>
        <taxon>Bacillota</taxon>
        <taxon>Clostridia</taxon>
        <taxon>Lachnospirales</taxon>
        <taxon>Lachnospiraceae</taxon>
        <taxon>Butyribacter</taxon>
    </lineage>
</organism>
<keyword evidence="1" id="KW-1133">Transmembrane helix</keyword>
<evidence type="ECO:0000313" key="2">
    <source>
        <dbReference type="EMBL" id="KQC84392.1"/>
    </source>
</evidence>
<name>A0AAW3JN38_9FIRM</name>
<feature type="transmembrane region" description="Helical" evidence="1">
    <location>
        <begin position="550"/>
        <end position="572"/>
    </location>
</feature>
<feature type="transmembrane region" description="Helical" evidence="1">
    <location>
        <begin position="21"/>
        <end position="40"/>
    </location>
</feature>
<feature type="transmembrane region" description="Helical" evidence="1">
    <location>
        <begin position="292"/>
        <end position="314"/>
    </location>
</feature>